<evidence type="ECO:0000313" key="2">
    <source>
        <dbReference type="Proteomes" id="UP000266673"/>
    </source>
</evidence>
<name>A0A397W1H6_9GLOM</name>
<dbReference type="EMBL" id="QKWP01000110">
    <property type="protein sequence ID" value="RIB27129.1"/>
    <property type="molecule type" value="Genomic_DNA"/>
</dbReference>
<sequence length="93" mass="10238">MADIRFDWLKKVNKSKIRTKIKKPLLSGSINTSSGSTLSKKFLVKNKPDFERGQVLVDTYCKTTAMTSLDSSSSDLGPEGKKALVIALARIPH</sequence>
<accession>A0A397W1H6</accession>
<dbReference type="AlphaFoldDB" id="A0A397W1H6"/>
<evidence type="ECO:0000313" key="1">
    <source>
        <dbReference type="EMBL" id="RIB27129.1"/>
    </source>
</evidence>
<comment type="caution">
    <text evidence="1">The sequence shown here is derived from an EMBL/GenBank/DDBJ whole genome shotgun (WGS) entry which is preliminary data.</text>
</comment>
<keyword evidence="2" id="KW-1185">Reference proteome</keyword>
<organism evidence="1 2">
    <name type="scientific">Gigaspora rosea</name>
    <dbReference type="NCBI Taxonomy" id="44941"/>
    <lineage>
        <taxon>Eukaryota</taxon>
        <taxon>Fungi</taxon>
        <taxon>Fungi incertae sedis</taxon>
        <taxon>Mucoromycota</taxon>
        <taxon>Glomeromycotina</taxon>
        <taxon>Glomeromycetes</taxon>
        <taxon>Diversisporales</taxon>
        <taxon>Gigasporaceae</taxon>
        <taxon>Gigaspora</taxon>
    </lineage>
</organism>
<gene>
    <name evidence="1" type="ORF">C2G38_2161434</name>
</gene>
<reference evidence="1 2" key="1">
    <citation type="submission" date="2018-06" db="EMBL/GenBank/DDBJ databases">
        <title>Comparative genomics reveals the genomic features of Rhizophagus irregularis, R. cerebriforme, R. diaphanum and Gigaspora rosea, and their symbiotic lifestyle signature.</title>
        <authorList>
            <person name="Morin E."/>
            <person name="San Clemente H."/>
            <person name="Chen E.C.H."/>
            <person name="De La Providencia I."/>
            <person name="Hainaut M."/>
            <person name="Kuo A."/>
            <person name="Kohler A."/>
            <person name="Murat C."/>
            <person name="Tang N."/>
            <person name="Roy S."/>
            <person name="Loubradou J."/>
            <person name="Henrissat B."/>
            <person name="Grigoriev I.V."/>
            <person name="Corradi N."/>
            <person name="Roux C."/>
            <person name="Martin F.M."/>
        </authorList>
    </citation>
    <scope>NUCLEOTIDE SEQUENCE [LARGE SCALE GENOMIC DNA]</scope>
    <source>
        <strain evidence="1 2">DAOM 194757</strain>
    </source>
</reference>
<dbReference type="Proteomes" id="UP000266673">
    <property type="component" value="Unassembled WGS sequence"/>
</dbReference>
<proteinExistence type="predicted"/>
<protein>
    <submittedName>
        <fullName evidence="1">Uncharacterized protein</fullName>
    </submittedName>
</protein>